<name>A0A7K3VT69_RHILE</name>
<gene>
    <name evidence="2" type="ORF">GR257_37010</name>
</gene>
<organism evidence="2 3">
    <name type="scientific">Rhizobium leguminosarum</name>
    <dbReference type="NCBI Taxonomy" id="384"/>
    <lineage>
        <taxon>Bacteria</taxon>
        <taxon>Pseudomonadati</taxon>
        <taxon>Pseudomonadota</taxon>
        <taxon>Alphaproteobacteria</taxon>
        <taxon>Hyphomicrobiales</taxon>
        <taxon>Rhizobiaceae</taxon>
        <taxon>Rhizobium/Agrobacterium group</taxon>
        <taxon>Rhizobium</taxon>
    </lineage>
</organism>
<reference evidence="2 3" key="1">
    <citation type="submission" date="2019-12" db="EMBL/GenBank/DDBJ databases">
        <title>Rhizobium genotypes associated with high levels of biological nitrogen fixation by grain legumes in a temperate-maritime cropping system.</title>
        <authorList>
            <person name="Maluk M."/>
            <person name="Francesc Ferrando Molina F."/>
            <person name="Lopez Del Egido L."/>
            <person name="Lafos M."/>
            <person name="Langarica-Fuentes A."/>
            <person name="Gebre Yohannes G."/>
            <person name="Young M.W."/>
            <person name="Martin P."/>
            <person name="Gantlett R."/>
            <person name="Kenicer G."/>
            <person name="Hawes C."/>
            <person name="Begg G.S."/>
            <person name="Quilliam R.S."/>
            <person name="Squire G.R."/>
            <person name="Poole P.S."/>
            <person name="Young P.W."/>
            <person name="Iannetta P.M."/>
            <person name="James E.K."/>
        </authorList>
    </citation>
    <scope>NUCLEOTIDE SEQUENCE [LARGE SCALE GENOMIC DNA]</scope>
    <source>
        <strain evidence="2 3">JHI54</strain>
    </source>
</reference>
<evidence type="ECO:0000313" key="3">
    <source>
        <dbReference type="Proteomes" id="UP000471705"/>
    </source>
</evidence>
<evidence type="ECO:0000313" key="2">
    <source>
        <dbReference type="EMBL" id="NEK20363.1"/>
    </source>
</evidence>
<dbReference type="Proteomes" id="UP000471705">
    <property type="component" value="Unassembled WGS sequence"/>
</dbReference>
<comment type="caution">
    <text evidence="2">The sequence shown here is derived from an EMBL/GenBank/DDBJ whole genome shotgun (WGS) entry which is preliminary data.</text>
</comment>
<sequence>MDATVSDVLISPSADLITAGGFKTQVVVLTTDDRNAVLGSLDKVRVETGAQCIVRVPTESGDQWMRAFGSAWASRSVRVDDAVSLANDQVGVQGEVVAANQTFLLGSHRFVSRRSGETYGDYQPRDFARRRPSSGDTLASASKIVSTRPPPTARVLQLEVRSKDRVIKSLPQTGKFDINVFIQPKTPLGRQDIPFPDHVVDWKDETRTLKVHLLELGADPASRSLVLPRTGRSETASFGYTITSTEPIDLRFIVCDGSQILQTVRFQGKPGGAFESFIETDISSLEETPRSFDFSLLVNDSLGGKASITSISEDDVRIDIFEGSDVDALRKEASDILRSVASKPTMAFDEALKELADVGSRTLAALRRWVKNWPATFDRVQLMTKVNALFPFEFLYDGPLPLRPDAPTCPQSATCLAAPRGTACCSLRASQEVFCPLGFLGLNVIVERHAWDVDQVHPLWLRRSEEFTKRKKLIGLKEIVFAASDRADLFNDDKDVLPEHKLARIADLTKEFGARALTWADWREAILRTVKPPSMAVLVPHVDGKKLYIGQSDAVFLSGLEMGKVSVAIVVGCNTADGEIAALSLPNFVMVEGNVRVVIAALTEVLGRHSNTAAKILGTKVREASQAANSTTVGELVTALRRDFLARGIVMGLVLIAVGDADVVLGGK</sequence>
<feature type="region of interest" description="Disordered" evidence="1">
    <location>
        <begin position="121"/>
        <end position="141"/>
    </location>
</feature>
<protein>
    <recommendedName>
        <fullName evidence="4">CHAT domain-containing protein</fullName>
    </recommendedName>
</protein>
<dbReference type="RefSeq" id="WP_164050685.1">
    <property type="nucleotide sequence ID" value="NZ_WUFV01000041.1"/>
</dbReference>
<proteinExistence type="predicted"/>
<accession>A0A7K3VT69</accession>
<evidence type="ECO:0008006" key="4">
    <source>
        <dbReference type="Google" id="ProtNLM"/>
    </source>
</evidence>
<dbReference type="EMBL" id="WUFV01000041">
    <property type="protein sequence ID" value="NEK20363.1"/>
    <property type="molecule type" value="Genomic_DNA"/>
</dbReference>
<dbReference type="AlphaFoldDB" id="A0A7K3VT69"/>
<evidence type="ECO:0000256" key="1">
    <source>
        <dbReference type="SAM" id="MobiDB-lite"/>
    </source>
</evidence>